<keyword evidence="6" id="KW-0687">Ribonucleoprotein</keyword>
<protein>
    <submittedName>
        <fullName evidence="8">Uncharacterized protein</fullName>
    </submittedName>
</protein>
<dbReference type="Proteomes" id="UP000815325">
    <property type="component" value="Unassembled WGS sequence"/>
</dbReference>
<evidence type="ECO:0000256" key="1">
    <source>
        <dbReference type="ARBA" id="ARBA00004173"/>
    </source>
</evidence>
<evidence type="ECO:0000256" key="7">
    <source>
        <dbReference type="SAM" id="MobiDB-lite"/>
    </source>
</evidence>
<gene>
    <name evidence="8" type="ORF">DUNSADRAFT_16993</name>
</gene>
<accession>A0ABQ7G2K5</accession>
<evidence type="ECO:0000256" key="4">
    <source>
        <dbReference type="ARBA" id="ARBA00022980"/>
    </source>
</evidence>
<comment type="subcellular location">
    <subcellularLocation>
        <location evidence="1">Mitochondrion</location>
    </subcellularLocation>
</comment>
<evidence type="ECO:0000256" key="3">
    <source>
        <dbReference type="ARBA" id="ARBA00022946"/>
    </source>
</evidence>
<organism evidence="8 9">
    <name type="scientific">Dunaliella salina</name>
    <name type="common">Green alga</name>
    <name type="synonym">Protococcus salinus</name>
    <dbReference type="NCBI Taxonomy" id="3046"/>
    <lineage>
        <taxon>Eukaryota</taxon>
        <taxon>Viridiplantae</taxon>
        <taxon>Chlorophyta</taxon>
        <taxon>core chlorophytes</taxon>
        <taxon>Chlorophyceae</taxon>
        <taxon>CS clade</taxon>
        <taxon>Chlamydomonadales</taxon>
        <taxon>Dunaliellaceae</taxon>
        <taxon>Dunaliella</taxon>
    </lineage>
</organism>
<evidence type="ECO:0000256" key="5">
    <source>
        <dbReference type="ARBA" id="ARBA00023128"/>
    </source>
</evidence>
<feature type="region of interest" description="Disordered" evidence="7">
    <location>
        <begin position="55"/>
        <end position="76"/>
    </location>
</feature>
<name>A0ABQ7G2K5_DUNSA</name>
<keyword evidence="9" id="KW-1185">Reference proteome</keyword>
<dbReference type="Pfam" id="PF09809">
    <property type="entry name" value="MRP-L27"/>
    <property type="match status" value="1"/>
</dbReference>
<dbReference type="InterPro" id="IPR019189">
    <property type="entry name" value="Ribosomal_mL41"/>
</dbReference>
<keyword evidence="4" id="KW-0689">Ribosomal protein</keyword>
<dbReference type="PANTHER" id="PTHR21338:SF0">
    <property type="entry name" value="LARGE RIBOSOMAL SUBUNIT PROTEIN ML41"/>
    <property type="match status" value="1"/>
</dbReference>
<keyword evidence="5" id="KW-0496">Mitochondrion</keyword>
<comment type="caution">
    <text evidence="8">The sequence shown here is derived from an EMBL/GenBank/DDBJ whole genome shotgun (WGS) entry which is preliminary data.</text>
</comment>
<evidence type="ECO:0000313" key="9">
    <source>
        <dbReference type="Proteomes" id="UP000815325"/>
    </source>
</evidence>
<evidence type="ECO:0000256" key="6">
    <source>
        <dbReference type="ARBA" id="ARBA00023274"/>
    </source>
</evidence>
<proteinExistence type="inferred from homology"/>
<dbReference type="PANTHER" id="PTHR21338">
    <property type="entry name" value="MITOCHONDRIAL RIBOSOMAL PROTEIN L41"/>
    <property type="match status" value="1"/>
</dbReference>
<keyword evidence="3" id="KW-0809">Transit peptide</keyword>
<reference evidence="8" key="1">
    <citation type="submission" date="2017-08" db="EMBL/GenBank/DDBJ databases">
        <authorList>
            <person name="Polle J.E."/>
            <person name="Barry K."/>
            <person name="Cushman J."/>
            <person name="Schmutz J."/>
            <person name="Tran D."/>
            <person name="Hathwaick L.T."/>
            <person name="Yim W.C."/>
            <person name="Jenkins J."/>
            <person name="Mckie-Krisberg Z.M."/>
            <person name="Prochnik S."/>
            <person name="Lindquist E."/>
            <person name="Dockter R.B."/>
            <person name="Adam C."/>
            <person name="Molina H."/>
            <person name="Bunkerborg J."/>
            <person name="Jin E."/>
            <person name="Buchheim M."/>
            <person name="Magnuson J."/>
        </authorList>
    </citation>
    <scope>NUCLEOTIDE SEQUENCE</scope>
    <source>
        <strain evidence="8">CCAP 19/18</strain>
    </source>
</reference>
<comment type="similarity">
    <text evidence="2">Belongs to the mitochondrion-specific ribosomal protein mL41 family.</text>
</comment>
<dbReference type="EMBL" id="MU070240">
    <property type="protein sequence ID" value="KAF5828833.1"/>
    <property type="molecule type" value="Genomic_DNA"/>
</dbReference>
<sequence>MHRWQVGAASWVKKMHVDRGHVQTGVHAGNGKFVVLDSLKPHFVVPDLSDCKLRPYVSKAPPDPATGSPAEAPKQS</sequence>
<evidence type="ECO:0000313" key="8">
    <source>
        <dbReference type="EMBL" id="KAF5828833.1"/>
    </source>
</evidence>
<evidence type="ECO:0000256" key="2">
    <source>
        <dbReference type="ARBA" id="ARBA00010152"/>
    </source>
</evidence>